<proteinExistence type="inferred from homology"/>
<comment type="caution">
    <text evidence="9">The sequence shown here is derived from an EMBL/GenBank/DDBJ whole genome shotgun (WGS) entry which is preliminary data.</text>
</comment>
<evidence type="ECO:0000313" key="9">
    <source>
        <dbReference type="EMBL" id="MEW9308080.1"/>
    </source>
</evidence>
<dbReference type="InterPro" id="IPR051393">
    <property type="entry name" value="ABC_transporter_permease"/>
</dbReference>
<evidence type="ECO:0000256" key="1">
    <source>
        <dbReference type="ARBA" id="ARBA00004651"/>
    </source>
</evidence>
<accession>A0ABV3PR08</accession>
<gene>
    <name evidence="9" type="ORF">ABXS05_21170</name>
</gene>
<sequence>MAEPARLSRPHRRPHRLSMAALALIPAWIIVVAAYIGTVIWTIVISFTGSKLLPVYNFVGLDQYVRLFASDRWQVSVWHLAVFGVLFIVCCLIVGFLLAVALDQKIRFENTFRTIFLYPYAMSFIVTGLVWQWLMNPNLGIQNTVRNWGWTSFTFDWAVNSKLAVFALVIAAIWQASGLVMALMLAGLRGVDSELWKAAKIDRIPTWRVYVSIILPILTPTITTATVLLSIAVIKVYDLVVALTNGGPGTASEMPAKFVMDNLGQRQNIGLATAASTVMLITVICVVSPWLYHTYFRRQSRRPA</sequence>
<keyword evidence="10" id="KW-1185">Reference proteome</keyword>
<evidence type="ECO:0000313" key="10">
    <source>
        <dbReference type="Proteomes" id="UP001555786"/>
    </source>
</evidence>
<feature type="transmembrane region" description="Helical" evidence="7">
    <location>
        <begin position="114"/>
        <end position="134"/>
    </location>
</feature>
<comment type="similarity">
    <text evidence="7">Belongs to the binding-protein-dependent transport system permease family.</text>
</comment>
<keyword evidence="2 7" id="KW-0813">Transport</keyword>
<keyword evidence="5 7" id="KW-1133">Transmembrane helix</keyword>
<evidence type="ECO:0000256" key="6">
    <source>
        <dbReference type="ARBA" id="ARBA00023136"/>
    </source>
</evidence>
<feature type="transmembrane region" description="Helical" evidence="7">
    <location>
        <begin position="163"/>
        <end position="188"/>
    </location>
</feature>
<feature type="transmembrane region" description="Helical" evidence="7">
    <location>
        <begin position="209"/>
        <end position="234"/>
    </location>
</feature>
<keyword evidence="3" id="KW-1003">Cell membrane</keyword>
<keyword evidence="6 7" id="KW-0472">Membrane</keyword>
<feature type="transmembrane region" description="Helical" evidence="7">
    <location>
        <begin position="21"/>
        <end position="47"/>
    </location>
</feature>
<dbReference type="CDD" id="cd06261">
    <property type="entry name" value="TM_PBP2"/>
    <property type="match status" value="1"/>
</dbReference>
<dbReference type="SUPFAM" id="SSF161098">
    <property type="entry name" value="MetI-like"/>
    <property type="match status" value="1"/>
</dbReference>
<dbReference type="Pfam" id="PF00528">
    <property type="entry name" value="BPD_transp_1"/>
    <property type="match status" value="1"/>
</dbReference>
<dbReference type="InterPro" id="IPR035906">
    <property type="entry name" value="MetI-like_sf"/>
</dbReference>
<comment type="subcellular location">
    <subcellularLocation>
        <location evidence="1 7">Cell membrane</location>
        <topology evidence="1 7">Multi-pass membrane protein</topology>
    </subcellularLocation>
</comment>
<evidence type="ECO:0000256" key="7">
    <source>
        <dbReference type="RuleBase" id="RU363032"/>
    </source>
</evidence>
<evidence type="ECO:0000256" key="5">
    <source>
        <dbReference type="ARBA" id="ARBA00022989"/>
    </source>
</evidence>
<evidence type="ECO:0000256" key="3">
    <source>
        <dbReference type="ARBA" id="ARBA00022475"/>
    </source>
</evidence>
<organism evidence="9 10">
    <name type="scientific">Labrys neptuniae</name>
    <dbReference type="NCBI Taxonomy" id="376174"/>
    <lineage>
        <taxon>Bacteria</taxon>
        <taxon>Pseudomonadati</taxon>
        <taxon>Pseudomonadota</taxon>
        <taxon>Alphaproteobacteria</taxon>
        <taxon>Hyphomicrobiales</taxon>
        <taxon>Xanthobacteraceae</taxon>
        <taxon>Labrys</taxon>
    </lineage>
</organism>
<evidence type="ECO:0000259" key="8">
    <source>
        <dbReference type="PROSITE" id="PS50928"/>
    </source>
</evidence>
<dbReference type="InterPro" id="IPR000515">
    <property type="entry name" value="MetI-like"/>
</dbReference>
<reference evidence="9 10" key="1">
    <citation type="submission" date="2024-07" db="EMBL/GenBank/DDBJ databases">
        <title>Description of Labrys sedimenti sp. nov., isolated from a diclofenac-degrading enrichment culture.</title>
        <authorList>
            <person name="Tancsics A."/>
            <person name="Csepanyi A."/>
        </authorList>
    </citation>
    <scope>NUCLEOTIDE SEQUENCE [LARGE SCALE GENOMIC DNA]</scope>
    <source>
        <strain evidence="9 10">LMG 23578</strain>
    </source>
</reference>
<protein>
    <submittedName>
        <fullName evidence="9">Sugar ABC transporter permease</fullName>
    </submittedName>
</protein>
<dbReference type="RefSeq" id="WP_311940990.1">
    <property type="nucleotide sequence ID" value="NZ_JAVSCS010000030.1"/>
</dbReference>
<dbReference type="Gene3D" id="1.10.3720.10">
    <property type="entry name" value="MetI-like"/>
    <property type="match status" value="1"/>
</dbReference>
<dbReference type="Proteomes" id="UP001555786">
    <property type="component" value="Unassembled WGS sequence"/>
</dbReference>
<dbReference type="EMBL" id="JBFNQD010000007">
    <property type="protein sequence ID" value="MEW9308080.1"/>
    <property type="molecule type" value="Genomic_DNA"/>
</dbReference>
<evidence type="ECO:0000256" key="2">
    <source>
        <dbReference type="ARBA" id="ARBA00022448"/>
    </source>
</evidence>
<feature type="domain" description="ABC transmembrane type-1" evidence="8">
    <location>
        <begin position="77"/>
        <end position="292"/>
    </location>
</feature>
<dbReference type="PANTHER" id="PTHR30193">
    <property type="entry name" value="ABC TRANSPORTER PERMEASE PROTEIN"/>
    <property type="match status" value="1"/>
</dbReference>
<feature type="transmembrane region" description="Helical" evidence="7">
    <location>
        <begin position="77"/>
        <end position="102"/>
    </location>
</feature>
<keyword evidence="4 7" id="KW-0812">Transmembrane</keyword>
<feature type="transmembrane region" description="Helical" evidence="7">
    <location>
        <begin position="269"/>
        <end position="292"/>
    </location>
</feature>
<evidence type="ECO:0000256" key="4">
    <source>
        <dbReference type="ARBA" id="ARBA00022692"/>
    </source>
</evidence>
<name>A0ABV3PR08_9HYPH</name>
<dbReference type="PANTHER" id="PTHR30193:SF42">
    <property type="entry name" value="ABC TRANSPORTER PERMEASE PROTEIN"/>
    <property type="match status" value="1"/>
</dbReference>
<dbReference type="PROSITE" id="PS50928">
    <property type="entry name" value="ABC_TM1"/>
    <property type="match status" value="1"/>
</dbReference>